<feature type="compositionally biased region" description="Basic residues" evidence="1">
    <location>
        <begin position="45"/>
        <end position="56"/>
    </location>
</feature>
<evidence type="ECO:0000313" key="2">
    <source>
        <dbReference type="EMBL" id="GFT50021.1"/>
    </source>
</evidence>
<reference evidence="2" key="1">
    <citation type="submission" date="2020-08" db="EMBL/GenBank/DDBJ databases">
        <title>Multicomponent nature underlies the extraordinary mechanical properties of spider dragline silk.</title>
        <authorList>
            <person name="Kono N."/>
            <person name="Nakamura H."/>
            <person name="Mori M."/>
            <person name="Yoshida Y."/>
            <person name="Ohtoshi R."/>
            <person name="Malay A.D."/>
            <person name="Moran D.A.P."/>
            <person name="Tomita M."/>
            <person name="Numata K."/>
            <person name="Arakawa K."/>
        </authorList>
    </citation>
    <scope>NUCLEOTIDE SEQUENCE</scope>
</reference>
<dbReference type="Proteomes" id="UP000887013">
    <property type="component" value="Unassembled WGS sequence"/>
</dbReference>
<keyword evidence="3" id="KW-1185">Reference proteome</keyword>
<feature type="region of interest" description="Disordered" evidence="1">
    <location>
        <begin position="43"/>
        <end position="88"/>
    </location>
</feature>
<sequence length="88" mass="10620">MELKRRESWGTLRRGIRSSSLPPILKDAITLWTNGWKQRMEVEKRKHRRKEKGLKKVKNELKEKLSNESTHEKRQKTAKRDEKGKIKR</sequence>
<dbReference type="EMBL" id="BMAW01016626">
    <property type="protein sequence ID" value="GFT50021.1"/>
    <property type="molecule type" value="Genomic_DNA"/>
</dbReference>
<feature type="compositionally biased region" description="Basic and acidic residues" evidence="1">
    <location>
        <begin position="57"/>
        <end position="72"/>
    </location>
</feature>
<feature type="compositionally biased region" description="Basic and acidic residues" evidence="1">
    <location>
        <begin position="78"/>
        <end position="88"/>
    </location>
</feature>
<proteinExistence type="predicted"/>
<evidence type="ECO:0000256" key="1">
    <source>
        <dbReference type="SAM" id="MobiDB-lite"/>
    </source>
</evidence>
<dbReference type="AlphaFoldDB" id="A0A8X6P5Z0"/>
<organism evidence="2 3">
    <name type="scientific">Nephila pilipes</name>
    <name type="common">Giant wood spider</name>
    <name type="synonym">Nephila maculata</name>
    <dbReference type="NCBI Taxonomy" id="299642"/>
    <lineage>
        <taxon>Eukaryota</taxon>
        <taxon>Metazoa</taxon>
        <taxon>Ecdysozoa</taxon>
        <taxon>Arthropoda</taxon>
        <taxon>Chelicerata</taxon>
        <taxon>Arachnida</taxon>
        <taxon>Araneae</taxon>
        <taxon>Araneomorphae</taxon>
        <taxon>Entelegynae</taxon>
        <taxon>Araneoidea</taxon>
        <taxon>Nephilidae</taxon>
        <taxon>Nephila</taxon>
    </lineage>
</organism>
<evidence type="ECO:0000313" key="3">
    <source>
        <dbReference type="Proteomes" id="UP000887013"/>
    </source>
</evidence>
<gene>
    <name evidence="2" type="ORF">NPIL_335991</name>
</gene>
<protein>
    <submittedName>
        <fullName evidence="2">Uncharacterized protein</fullName>
    </submittedName>
</protein>
<accession>A0A8X6P5Z0</accession>
<comment type="caution">
    <text evidence="2">The sequence shown here is derived from an EMBL/GenBank/DDBJ whole genome shotgun (WGS) entry which is preliminary data.</text>
</comment>
<name>A0A8X6P5Z0_NEPPI</name>